<organism evidence="8 9">
    <name type="scientific">Saccharomycodes ludwigii</name>
    <dbReference type="NCBI Taxonomy" id="36035"/>
    <lineage>
        <taxon>Eukaryota</taxon>
        <taxon>Fungi</taxon>
        <taxon>Dikarya</taxon>
        <taxon>Ascomycota</taxon>
        <taxon>Saccharomycotina</taxon>
        <taxon>Saccharomycetes</taxon>
        <taxon>Saccharomycodales</taxon>
        <taxon>Saccharomycodaceae</taxon>
        <taxon>Saccharomycodes</taxon>
    </lineage>
</organism>
<dbReference type="InterPro" id="IPR001915">
    <property type="entry name" value="Peptidase_M48"/>
</dbReference>
<name>A0A376B491_9ASCO</name>
<comment type="similarity">
    <text evidence="6">Belongs to the peptidase M48 family.</text>
</comment>
<sequence length="352" mass="40203">MFRLRNSLLRNKYSYSSNILKRTFFNIPTGNGSNNLRPVYNRFDGSHQQGNGDGANFTQLLFDPSSRKYLAIIFGGGGLFYVTHLDEAPVSHRKRFIWLPRILELKIGEYTYNRVLQETGQSLLPANHPLTLKVERIFRRLVDAAISDPQNANVRDLIKDVNWKIHIVNDPRMPPNAFVLPGGKVFVFSSILGICQNDNGLATVLSHEFAHQLARHTAENLSKLPVYTLMGLTLYSITGSSYFNRLILDAAIRMPASRQMETEADYIGLMIMSRACFDPRESVNLWKRMENFEKTQMKGGMPLEFLSTHPSSDRRMENMKEWLPKAISIYEQSDCNAFRNVLTRGGFPTLFV</sequence>
<dbReference type="InterPro" id="IPR051156">
    <property type="entry name" value="Mito/Outer_Membr_Metalloprot"/>
</dbReference>
<feature type="domain" description="Peptidase M48" evidence="7">
    <location>
        <begin position="161"/>
        <end position="322"/>
    </location>
</feature>
<dbReference type="EMBL" id="UFAJ01000135">
    <property type="protein sequence ID" value="SSD59399.1"/>
    <property type="molecule type" value="Genomic_DNA"/>
</dbReference>
<evidence type="ECO:0000259" key="7">
    <source>
        <dbReference type="Pfam" id="PF01435"/>
    </source>
</evidence>
<dbReference type="GO" id="GO:0034982">
    <property type="term" value="P:mitochondrial protein processing"/>
    <property type="evidence" value="ECO:0007669"/>
    <property type="project" value="TreeGrafter"/>
</dbReference>
<evidence type="ECO:0000313" key="9">
    <source>
        <dbReference type="Proteomes" id="UP000262825"/>
    </source>
</evidence>
<keyword evidence="2" id="KW-0479">Metal-binding</keyword>
<dbReference type="VEuPathDB" id="FungiDB:SCODWIG_01160"/>
<keyword evidence="3 6" id="KW-0378">Hydrolase</keyword>
<dbReference type="Proteomes" id="UP000262825">
    <property type="component" value="Unassembled WGS sequence"/>
</dbReference>
<dbReference type="CDD" id="cd07331">
    <property type="entry name" value="M48C_Oma1_like"/>
    <property type="match status" value="1"/>
</dbReference>
<evidence type="ECO:0000256" key="6">
    <source>
        <dbReference type="RuleBase" id="RU003983"/>
    </source>
</evidence>
<keyword evidence="1 6" id="KW-0645">Protease</keyword>
<keyword evidence="5 6" id="KW-0482">Metalloprotease</keyword>
<reference evidence="9" key="1">
    <citation type="submission" date="2018-06" db="EMBL/GenBank/DDBJ databases">
        <authorList>
            <person name="Guldener U."/>
        </authorList>
    </citation>
    <scope>NUCLEOTIDE SEQUENCE [LARGE SCALE GENOMIC DNA]</scope>
    <source>
        <strain evidence="9">UTAD17</strain>
    </source>
</reference>
<dbReference type="AlphaFoldDB" id="A0A376B491"/>
<dbReference type="Pfam" id="PF01435">
    <property type="entry name" value="Peptidase_M48"/>
    <property type="match status" value="1"/>
</dbReference>
<dbReference type="PANTHER" id="PTHR22726:SF1">
    <property type="entry name" value="METALLOENDOPEPTIDASE OMA1, MITOCHONDRIAL"/>
    <property type="match status" value="1"/>
</dbReference>
<evidence type="ECO:0000313" key="8">
    <source>
        <dbReference type="EMBL" id="SSD59399.1"/>
    </source>
</evidence>
<accession>A0A376B491</accession>
<comment type="cofactor">
    <cofactor evidence="6">
        <name>Zn(2+)</name>
        <dbReference type="ChEBI" id="CHEBI:29105"/>
    </cofactor>
    <text evidence="6">Binds 1 zinc ion per subunit.</text>
</comment>
<dbReference type="GO" id="GO:0006515">
    <property type="term" value="P:protein quality control for misfolded or incompletely synthesized proteins"/>
    <property type="evidence" value="ECO:0007669"/>
    <property type="project" value="TreeGrafter"/>
</dbReference>
<evidence type="ECO:0000256" key="4">
    <source>
        <dbReference type="ARBA" id="ARBA00022833"/>
    </source>
</evidence>
<protein>
    <submittedName>
        <fullName evidence="8">Related to Mitochondrial metalloendopeptidase OMA1</fullName>
    </submittedName>
</protein>
<dbReference type="PANTHER" id="PTHR22726">
    <property type="entry name" value="METALLOENDOPEPTIDASE OMA1"/>
    <property type="match status" value="1"/>
</dbReference>
<proteinExistence type="inferred from homology"/>
<evidence type="ECO:0000256" key="5">
    <source>
        <dbReference type="ARBA" id="ARBA00023049"/>
    </source>
</evidence>
<evidence type="ECO:0000256" key="3">
    <source>
        <dbReference type="ARBA" id="ARBA00022801"/>
    </source>
</evidence>
<evidence type="ECO:0000256" key="1">
    <source>
        <dbReference type="ARBA" id="ARBA00022670"/>
    </source>
</evidence>
<dbReference type="GO" id="GO:0004222">
    <property type="term" value="F:metalloendopeptidase activity"/>
    <property type="evidence" value="ECO:0007669"/>
    <property type="project" value="InterPro"/>
</dbReference>
<dbReference type="OrthoDB" id="7464992at2759"/>
<dbReference type="GO" id="GO:0046872">
    <property type="term" value="F:metal ion binding"/>
    <property type="evidence" value="ECO:0007669"/>
    <property type="project" value="UniProtKB-KW"/>
</dbReference>
<dbReference type="GO" id="GO:0005743">
    <property type="term" value="C:mitochondrial inner membrane"/>
    <property type="evidence" value="ECO:0007669"/>
    <property type="project" value="TreeGrafter"/>
</dbReference>
<keyword evidence="4 6" id="KW-0862">Zinc</keyword>
<evidence type="ECO:0000256" key="2">
    <source>
        <dbReference type="ARBA" id="ARBA00022723"/>
    </source>
</evidence>
<keyword evidence="9" id="KW-1185">Reference proteome</keyword>
<gene>
    <name evidence="8" type="ORF">SCODWIG_01160</name>
</gene>
<dbReference type="Gene3D" id="3.30.2010.10">
    <property type="entry name" value="Metalloproteases ('zincins'), catalytic domain"/>
    <property type="match status" value="1"/>
</dbReference>